<sequence>MRDVMVVFAGLNIFFLWEPCVLFPAFAPPIRAIIIRGTRKPARRRARY</sequence>
<dbReference type="EMBL" id="JADYXP020000001">
    <property type="protein sequence ID" value="KAL0134719.1"/>
    <property type="molecule type" value="Genomic_DNA"/>
</dbReference>
<feature type="transmembrane region" description="Helical" evidence="1">
    <location>
        <begin position="6"/>
        <end position="34"/>
    </location>
</feature>
<accession>A0AAW2H562</accession>
<organism evidence="2 3">
    <name type="scientific">Cardiocondyla obscurior</name>
    <dbReference type="NCBI Taxonomy" id="286306"/>
    <lineage>
        <taxon>Eukaryota</taxon>
        <taxon>Metazoa</taxon>
        <taxon>Ecdysozoa</taxon>
        <taxon>Arthropoda</taxon>
        <taxon>Hexapoda</taxon>
        <taxon>Insecta</taxon>
        <taxon>Pterygota</taxon>
        <taxon>Neoptera</taxon>
        <taxon>Endopterygota</taxon>
        <taxon>Hymenoptera</taxon>
        <taxon>Apocrita</taxon>
        <taxon>Aculeata</taxon>
        <taxon>Formicoidea</taxon>
        <taxon>Formicidae</taxon>
        <taxon>Myrmicinae</taxon>
        <taxon>Cardiocondyla</taxon>
    </lineage>
</organism>
<keyword evidence="1" id="KW-0812">Transmembrane</keyword>
<name>A0AAW2H562_9HYME</name>
<evidence type="ECO:0000313" key="2">
    <source>
        <dbReference type="EMBL" id="KAL0134719.1"/>
    </source>
</evidence>
<dbReference type="Proteomes" id="UP001430953">
    <property type="component" value="Unassembled WGS sequence"/>
</dbReference>
<gene>
    <name evidence="2" type="ORF">PUN28_001476</name>
</gene>
<keyword evidence="1" id="KW-0472">Membrane</keyword>
<evidence type="ECO:0000256" key="1">
    <source>
        <dbReference type="SAM" id="Phobius"/>
    </source>
</evidence>
<reference evidence="2 3" key="1">
    <citation type="submission" date="2023-03" db="EMBL/GenBank/DDBJ databases">
        <title>High recombination rates correlate with genetic variation in Cardiocondyla obscurior ants.</title>
        <authorList>
            <person name="Errbii M."/>
        </authorList>
    </citation>
    <scope>NUCLEOTIDE SEQUENCE [LARGE SCALE GENOMIC DNA]</scope>
    <source>
        <strain evidence="2">Alpha-2009</strain>
        <tissue evidence="2">Whole body</tissue>
    </source>
</reference>
<comment type="caution">
    <text evidence="2">The sequence shown here is derived from an EMBL/GenBank/DDBJ whole genome shotgun (WGS) entry which is preliminary data.</text>
</comment>
<keyword evidence="1" id="KW-1133">Transmembrane helix</keyword>
<keyword evidence="3" id="KW-1185">Reference proteome</keyword>
<proteinExistence type="predicted"/>
<evidence type="ECO:0000313" key="3">
    <source>
        <dbReference type="Proteomes" id="UP001430953"/>
    </source>
</evidence>
<protein>
    <submittedName>
        <fullName evidence="2">Uncharacterized protein</fullName>
    </submittedName>
</protein>
<dbReference type="AlphaFoldDB" id="A0AAW2H562"/>